<protein>
    <submittedName>
        <fullName evidence="1">Uncharacterized protein</fullName>
    </submittedName>
</protein>
<dbReference type="Proteomes" id="UP000054270">
    <property type="component" value="Unassembled WGS sequence"/>
</dbReference>
<sequence length="136" mass="15159">MEPTRVLRLVWAVFVPPPPLRHHGTPQRYLLEYQMFAQAPFYAGPAPPSPNNVMAFSWTQQRLHARILHGLCRSGVPPQLVVCLAPVIELVPARALILTLVLLCAVSPIQYPTPLLFFAAPPLQDPSAAFRHLLEL</sequence>
<dbReference type="AlphaFoldDB" id="A0A0D2PSZ7"/>
<organism evidence="1 2">
    <name type="scientific">Hypholoma sublateritium (strain FD-334 SS-4)</name>
    <dbReference type="NCBI Taxonomy" id="945553"/>
    <lineage>
        <taxon>Eukaryota</taxon>
        <taxon>Fungi</taxon>
        <taxon>Dikarya</taxon>
        <taxon>Basidiomycota</taxon>
        <taxon>Agaricomycotina</taxon>
        <taxon>Agaricomycetes</taxon>
        <taxon>Agaricomycetidae</taxon>
        <taxon>Agaricales</taxon>
        <taxon>Agaricineae</taxon>
        <taxon>Strophariaceae</taxon>
        <taxon>Hypholoma</taxon>
    </lineage>
</organism>
<evidence type="ECO:0000313" key="1">
    <source>
        <dbReference type="EMBL" id="KJA22865.1"/>
    </source>
</evidence>
<proteinExistence type="predicted"/>
<gene>
    <name evidence="1" type="ORF">HYPSUDRAFT_201930</name>
</gene>
<name>A0A0D2PSZ7_HYPSF</name>
<keyword evidence="2" id="KW-1185">Reference proteome</keyword>
<accession>A0A0D2PSZ7</accession>
<evidence type="ECO:0000313" key="2">
    <source>
        <dbReference type="Proteomes" id="UP000054270"/>
    </source>
</evidence>
<reference evidence="2" key="1">
    <citation type="submission" date="2014-04" db="EMBL/GenBank/DDBJ databases">
        <title>Evolutionary Origins and Diversification of the Mycorrhizal Mutualists.</title>
        <authorList>
            <consortium name="DOE Joint Genome Institute"/>
            <consortium name="Mycorrhizal Genomics Consortium"/>
            <person name="Kohler A."/>
            <person name="Kuo A."/>
            <person name="Nagy L.G."/>
            <person name="Floudas D."/>
            <person name="Copeland A."/>
            <person name="Barry K.W."/>
            <person name="Cichocki N."/>
            <person name="Veneault-Fourrey C."/>
            <person name="LaButti K."/>
            <person name="Lindquist E.A."/>
            <person name="Lipzen A."/>
            <person name="Lundell T."/>
            <person name="Morin E."/>
            <person name="Murat C."/>
            <person name="Riley R."/>
            <person name="Ohm R."/>
            <person name="Sun H."/>
            <person name="Tunlid A."/>
            <person name="Henrissat B."/>
            <person name="Grigoriev I.V."/>
            <person name="Hibbett D.S."/>
            <person name="Martin F."/>
        </authorList>
    </citation>
    <scope>NUCLEOTIDE SEQUENCE [LARGE SCALE GENOMIC DNA]</scope>
    <source>
        <strain evidence="2">FD-334 SS-4</strain>
    </source>
</reference>
<dbReference type="EMBL" id="KN817547">
    <property type="protein sequence ID" value="KJA22865.1"/>
    <property type="molecule type" value="Genomic_DNA"/>
</dbReference>